<dbReference type="OrthoDB" id="105697at2157"/>
<dbReference type="STRING" id="392421.SAMN04488694_10334"/>
<feature type="domain" description="UspA" evidence="2">
    <location>
        <begin position="1"/>
        <end position="139"/>
    </location>
</feature>
<organism evidence="4 5">
    <name type="scientific">Natrinema hispanicum</name>
    <dbReference type="NCBI Taxonomy" id="392421"/>
    <lineage>
        <taxon>Archaea</taxon>
        <taxon>Methanobacteriati</taxon>
        <taxon>Methanobacteriota</taxon>
        <taxon>Stenosarchaea group</taxon>
        <taxon>Halobacteria</taxon>
        <taxon>Halobacteriales</taxon>
        <taxon>Natrialbaceae</taxon>
        <taxon>Natrinema</taxon>
    </lineage>
</organism>
<dbReference type="PRINTS" id="PR01438">
    <property type="entry name" value="UNVRSLSTRESS"/>
</dbReference>
<protein>
    <submittedName>
        <fullName evidence="4">Nucleotide-binding universal stress protein, UspA family</fullName>
    </submittedName>
</protein>
<evidence type="ECO:0000256" key="1">
    <source>
        <dbReference type="ARBA" id="ARBA00008791"/>
    </source>
</evidence>
<evidence type="ECO:0000313" key="6">
    <source>
        <dbReference type="Proteomes" id="UP000324021"/>
    </source>
</evidence>
<dbReference type="Proteomes" id="UP000324021">
    <property type="component" value="Unassembled WGS sequence"/>
</dbReference>
<evidence type="ECO:0000313" key="4">
    <source>
        <dbReference type="EMBL" id="SES99219.1"/>
    </source>
</evidence>
<gene>
    <name evidence="4" type="ORF">SAMN04488694_10334</name>
    <name evidence="3" type="ORF">SAMN05192552_101833</name>
</gene>
<dbReference type="Proteomes" id="UP000199320">
    <property type="component" value="Unassembled WGS sequence"/>
</dbReference>
<dbReference type="RefSeq" id="WP_092930250.1">
    <property type="nucleotide sequence ID" value="NZ_FMZP01000018.1"/>
</dbReference>
<dbReference type="Pfam" id="PF00582">
    <property type="entry name" value="Usp"/>
    <property type="match status" value="1"/>
</dbReference>
<dbReference type="CDD" id="cd00293">
    <property type="entry name" value="USP-like"/>
    <property type="match status" value="1"/>
</dbReference>
<keyword evidence="5" id="KW-1185">Reference proteome</keyword>
<dbReference type="EMBL" id="FMZP01000018">
    <property type="protein sequence ID" value="SDD31161.1"/>
    <property type="molecule type" value="Genomic_DNA"/>
</dbReference>
<dbReference type="InterPro" id="IPR006015">
    <property type="entry name" value="Universal_stress_UspA"/>
</dbReference>
<proteinExistence type="inferred from homology"/>
<evidence type="ECO:0000313" key="5">
    <source>
        <dbReference type="Proteomes" id="UP000199320"/>
    </source>
</evidence>
<dbReference type="PANTHER" id="PTHR46268:SF6">
    <property type="entry name" value="UNIVERSAL STRESS PROTEIN UP12"/>
    <property type="match status" value="1"/>
</dbReference>
<dbReference type="Gene3D" id="3.40.50.620">
    <property type="entry name" value="HUPs"/>
    <property type="match status" value="1"/>
</dbReference>
<dbReference type="EMBL" id="FOIC01000003">
    <property type="protein sequence ID" value="SES99219.1"/>
    <property type="molecule type" value="Genomic_DNA"/>
</dbReference>
<sequence length="153" mass="15902">MFETILIPTDGSDHAEAAAETGIELATVHDATVHVACVADTGPLGDLRLPGDATSAEDAMRSRAQEHVDAIVDRAESAGLAVTGTVLEGPPEDELLEYAREIDADVIVMGTRGRGGVHRLAMGSVTDHVVRFGEIPVLVANSGSEGHPDEDAP</sequence>
<dbReference type="SUPFAM" id="SSF52402">
    <property type="entry name" value="Adenine nucleotide alpha hydrolases-like"/>
    <property type="match status" value="1"/>
</dbReference>
<dbReference type="InterPro" id="IPR014729">
    <property type="entry name" value="Rossmann-like_a/b/a_fold"/>
</dbReference>
<reference evidence="5 6" key="2">
    <citation type="submission" date="2016-10" db="EMBL/GenBank/DDBJ databases">
        <authorList>
            <person name="Varghese N."/>
            <person name="Submissions S."/>
        </authorList>
    </citation>
    <scope>NUCLEOTIDE SEQUENCE [LARGE SCALE GENOMIC DNA]</scope>
    <source>
        <strain evidence="3 6">CDM_1</strain>
        <strain evidence="5">CDM_6</strain>
    </source>
</reference>
<evidence type="ECO:0000313" key="3">
    <source>
        <dbReference type="EMBL" id="SDD31161.1"/>
    </source>
</evidence>
<comment type="similarity">
    <text evidence="1">Belongs to the universal stress protein A family.</text>
</comment>
<accession>A0A1I0AXQ9</accession>
<dbReference type="PANTHER" id="PTHR46268">
    <property type="entry name" value="STRESS RESPONSE PROTEIN NHAX"/>
    <property type="match status" value="1"/>
</dbReference>
<dbReference type="InterPro" id="IPR006016">
    <property type="entry name" value="UspA"/>
</dbReference>
<name>A0A1I0AXQ9_9EURY</name>
<reference evidence="4" key="1">
    <citation type="submission" date="2016-10" db="EMBL/GenBank/DDBJ databases">
        <authorList>
            <person name="de Groot N.N."/>
        </authorList>
    </citation>
    <scope>NUCLEOTIDE SEQUENCE [LARGE SCALE GENOMIC DNA]</scope>
    <source>
        <strain evidence="4">CDM_6</strain>
    </source>
</reference>
<evidence type="ECO:0000259" key="2">
    <source>
        <dbReference type="Pfam" id="PF00582"/>
    </source>
</evidence>
<dbReference type="AlphaFoldDB" id="A0A1I0AXQ9"/>